<dbReference type="SUPFAM" id="SSF52058">
    <property type="entry name" value="L domain-like"/>
    <property type="match status" value="1"/>
</dbReference>
<proteinExistence type="predicted"/>
<dbReference type="AlphaFoldDB" id="C3Y1K6"/>
<protein>
    <recommendedName>
        <fullName evidence="10">LRRNT domain-containing protein</fullName>
    </recommendedName>
</protein>
<dbReference type="InParanoid" id="C3Y1K6"/>
<dbReference type="InterPro" id="IPR052313">
    <property type="entry name" value="GPIb-IX-V_Complex"/>
</dbReference>
<evidence type="ECO:0000256" key="6">
    <source>
        <dbReference type="ARBA" id="ARBA00023157"/>
    </source>
</evidence>
<reference evidence="9" key="1">
    <citation type="journal article" date="2008" name="Nature">
        <title>The amphioxus genome and the evolution of the chordate karyotype.</title>
        <authorList>
            <consortium name="US DOE Joint Genome Institute (JGI-PGF)"/>
            <person name="Putnam N.H."/>
            <person name="Butts T."/>
            <person name="Ferrier D.E.K."/>
            <person name="Furlong R.F."/>
            <person name="Hellsten U."/>
            <person name="Kawashima T."/>
            <person name="Robinson-Rechavi M."/>
            <person name="Shoguchi E."/>
            <person name="Terry A."/>
            <person name="Yu J.-K."/>
            <person name="Benito-Gutierrez E.L."/>
            <person name="Dubchak I."/>
            <person name="Garcia-Fernandez J."/>
            <person name="Gibson-Brown J.J."/>
            <person name="Grigoriev I.V."/>
            <person name="Horton A.C."/>
            <person name="de Jong P.J."/>
            <person name="Jurka J."/>
            <person name="Kapitonov V.V."/>
            <person name="Kohara Y."/>
            <person name="Kuroki Y."/>
            <person name="Lindquist E."/>
            <person name="Lucas S."/>
            <person name="Osoegawa K."/>
            <person name="Pennacchio L.A."/>
            <person name="Salamov A.A."/>
            <person name="Satou Y."/>
            <person name="Sauka-Spengler T."/>
            <person name="Schmutz J."/>
            <person name="Shin-I T."/>
            <person name="Toyoda A."/>
            <person name="Bronner-Fraser M."/>
            <person name="Fujiyama A."/>
            <person name="Holland L.Z."/>
            <person name="Holland P.W.H."/>
            <person name="Satoh N."/>
            <person name="Rokhsar D.S."/>
        </authorList>
    </citation>
    <scope>NUCLEOTIDE SEQUENCE [LARGE SCALE GENOMIC DNA]</scope>
    <source>
        <strain evidence="9">S238N-H82</strain>
        <tissue evidence="9">Testes</tissue>
    </source>
</reference>
<keyword evidence="5 8" id="KW-0472">Membrane</keyword>
<feature type="compositionally biased region" description="Polar residues" evidence="7">
    <location>
        <begin position="220"/>
        <end position="233"/>
    </location>
</feature>
<evidence type="ECO:0000256" key="5">
    <source>
        <dbReference type="ARBA" id="ARBA00023136"/>
    </source>
</evidence>
<evidence type="ECO:0008006" key="10">
    <source>
        <dbReference type="Google" id="ProtNLM"/>
    </source>
</evidence>
<keyword evidence="6" id="KW-1015">Disulfide bond</keyword>
<evidence type="ECO:0000256" key="2">
    <source>
        <dbReference type="ARBA" id="ARBA00022692"/>
    </source>
</evidence>
<name>C3Y1K6_BRAFL</name>
<evidence type="ECO:0000256" key="4">
    <source>
        <dbReference type="ARBA" id="ARBA00022989"/>
    </source>
</evidence>
<dbReference type="InterPro" id="IPR032675">
    <property type="entry name" value="LRR_dom_sf"/>
</dbReference>
<keyword evidence="4 8" id="KW-1133">Transmembrane helix</keyword>
<dbReference type="EMBL" id="GG666480">
    <property type="protein sequence ID" value="EEN65746.1"/>
    <property type="molecule type" value="Genomic_DNA"/>
</dbReference>
<feature type="region of interest" description="Disordered" evidence="7">
    <location>
        <begin position="219"/>
        <end position="239"/>
    </location>
</feature>
<organism>
    <name type="scientific">Branchiostoma floridae</name>
    <name type="common">Florida lancelet</name>
    <name type="synonym">Amphioxus</name>
    <dbReference type="NCBI Taxonomy" id="7739"/>
    <lineage>
        <taxon>Eukaryota</taxon>
        <taxon>Metazoa</taxon>
        <taxon>Chordata</taxon>
        <taxon>Cephalochordata</taxon>
        <taxon>Leptocardii</taxon>
        <taxon>Amphioxiformes</taxon>
        <taxon>Branchiostomatidae</taxon>
        <taxon>Branchiostoma</taxon>
    </lineage>
</organism>
<keyword evidence="2 8" id="KW-0812">Transmembrane</keyword>
<evidence type="ECO:0000313" key="9">
    <source>
        <dbReference type="EMBL" id="EEN65746.1"/>
    </source>
</evidence>
<accession>C3Y1K6</accession>
<sequence length="326" mass="35591">MRRCAALGAPDSISLGPPANGNHPDSNGERLRLQMHMKYGSNILALKTKPLATPNSNLWGTAATRRLRTALNQKVARFLSSLRGSMGTKLRHLLMFLLIILKEPNMPEAGCSCASSGCDCSNQGLTSIPQGLPTSISQLHVTRNQIIMLQAGAFTNLTSLRTLYLPLNQITIIQAAGIALIGTVILTIWCKRRTKNPPSKPKTNIVLSNLTMPAVVVTSGHDQTGPRQPTEETSLAPPKEKLRLKYKHNSVTPPRGDDDDDCVYVEPDGALYMTPEDVLYEIPANSHHKQPVVGTHDCLHYYQPQATLPTDDGGYIIISPDHMKGH</sequence>
<evidence type="ECO:0000256" key="8">
    <source>
        <dbReference type="SAM" id="Phobius"/>
    </source>
</evidence>
<comment type="subcellular location">
    <subcellularLocation>
        <location evidence="1">Membrane</location>
        <topology evidence="1">Single-pass membrane protein</topology>
    </subcellularLocation>
</comment>
<evidence type="ECO:0000256" key="7">
    <source>
        <dbReference type="SAM" id="MobiDB-lite"/>
    </source>
</evidence>
<evidence type="ECO:0000256" key="3">
    <source>
        <dbReference type="ARBA" id="ARBA00022889"/>
    </source>
</evidence>
<dbReference type="PANTHER" id="PTHR22650">
    <property type="entry name" value="GLYCOPROTEIN IB BETA"/>
    <property type="match status" value="1"/>
</dbReference>
<gene>
    <name evidence="9" type="ORF">BRAFLDRAFT_78547</name>
</gene>
<feature type="region of interest" description="Disordered" evidence="7">
    <location>
        <begin position="1"/>
        <end position="27"/>
    </location>
</feature>
<dbReference type="PANTHER" id="PTHR22650:SF4">
    <property type="entry name" value="LEUCINE-RICH REPEAT AND TRANSMEMBRANE DOMAIN-CONTAINING PROTEIN 2-LIKE"/>
    <property type="match status" value="1"/>
</dbReference>
<feature type="transmembrane region" description="Helical" evidence="8">
    <location>
        <begin position="170"/>
        <end position="190"/>
    </location>
</feature>
<keyword evidence="3" id="KW-0130">Cell adhesion</keyword>
<evidence type="ECO:0000256" key="1">
    <source>
        <dbReference type="ARBA" id="ARBA00004167"/>
    </source>
</evidence>
<dbReference type="Gene3D" id="3.80.10.10">
    <property type="entry name" value="Ribonuclease Inhibitor"/>
    <property type="match status" value="1"/>
</dbReference>